<proteinExistence type="inferred from homology"/>
<reference evidence="8 9" key="1">
    <citation type="submission" date="2020-07" db="EMBL/GenBank/DDBJ databases">
        <title>Sequencing the genomes of 1000 actinobacteria strains.</title>
        <authorList>
            <person name="Klenk H.-P."/>
        </authorList>
    </citation>
    <scope>NUCLEOTIDE SEQUENCE [LARGE SCALE GENOMIC DNA]</scope>
    <source>
        <strain evidence="8 9">DSM 26341</strain>
    </source>
</reference>
<sequence>MSQGSPVHGVFRRLAPGLVAAGAGAAVAYAVHSRAPGLPPLSVAIVLGLVLGNVTGFRQYANRSLRAGLDAAARYLLPAGLILSGLTVQITEAAAPPVPAAVAVAAVSFAAVFLIGLAFRLPAGEPLALAGGFALASGSFDTGGKKTRPSRTRSGDISVLATAGALIAVLLLPALTGALGLDAVSAGFWAGTGVPGAGQAIAAGAALGPGGQPATASAVSVAVLVRLFFAAVLAAVTGKYAAARLPAIAVVGFAVAVAVAAAGPVPRGAADVLGIVADVFVAAALIALGAAVKLSSLTRLRPRALTAGAAALVITAALAWAGAALL</sequence>
<dbReference type="PANTHER" id="PTHR30106:SF1">
    <property type="entry name" value="UPF0324 MEMBRANE PROTEIN FN0533"/>
    <property type="match status" value="1"/>
</dbReference>
<evidence type="ECO:0000313" key="8">
    <source>
        <dbReference type="EMBL" id="NYI67399.1"/>
    </source>
</evidence>
<comment type="caution">
    <text evidence="8">The sequence shown here is derived from an EMBL/GenBank/DDBJ whole genome shotgun (WGS) entry which is preliminary data.</text>
</comment>
<keyword evidence="6 7" id="KW-0472">Membrane</keyword>
<feature type="transmembrane region" description="Helical" evidence="7">
    <location>
        <begin position="40"/>
        <end position="60"/>
    </location>
</feature>
<feature type="transmembrane region" description="Helical" evidence="7">
    <location>
        <begin position="272"/>
        <end position="292"/>
    </location>
</feature>
<evidence type="ECO:0000256" key="1">
    <source>
        <dbReference type="ARBA" id="ARBA00004651"/>
    </source>
</evidence>
<accession>A0A7Z0AAF8</accession>
<evidence type="ECO:0000256" key="5">
    <source>
        <dbReference type="ARBA" id="ARBA00022989"/>
    </source>
</evidence>
<feature type="transmembrane region" description="Helical" evidence="7">
    <location>
        <begin position="216"/>
        <end position="236"/>
    </location>
</feature>
<name>A0A7Z0AAF8_9MICO</name>
<gene>
    <name evidence="8" type="ORF">BJY26_001705</name>
</gene>
<dbReference type="RefSeq" id="WP_179427334.1">
    <property type="nucleotide sequence ID" value="NZ_JACBZP010000001.1"/>
</dbReference>
<feature type="transmembrane region" description="Helical" evidence="7">
    <location>
        <begin position="157"/>
        <end position="179"/>
    </location>
</feature>
<dbReference type="InterPro" id="IPR018383">
    <property type="entry name" value="UPF0324_pro"/>
</dbReference>
<dbReference type="EMBL" id="JACBZP010000001">
    <property type="protein sequence ID" value="NYI67399.1"/>
    <property type="molecule type" value="Genomic_DNA"/>
</dbReference>
<dbReference type="Pfam" id="PF03601">
    <property type="entry name" value="Cons_hypoth698"/>
    <property type="match status" value="1"/>
</dbReference>
<feature type="transmembrane region" description="Helical" evidence="7">
    <location>
        <begin position="72"/>
        <end position="91"/>
    </location>
</feature>
<evidence type="ECO:0000256" key="2">
    <source>
        <dbReference type="ARBA" id="ARBA00007977"/>
    </source>
</evidence>
<evidence type="ECO:0000256" key="3">
    <source>
        <dbReference type="ARBA" id="ARBA00022475"/>
    </source>
</evidence>
<feature type="transmembrane region" description="Helical" evidence="7">
    <location>
        <begin position="248"/>
        <end position="266"/>
    </location>
</feature>
<comment type="subcellular location">
    <subcellularLocation>
        <location evidence="1">Cell membrane</location>
        <topology evidence="1">Multi-pass membrane protein</topology>
    </subcellularLocation>
</comment>
<dbReference type="Proteomes" id="UP000539111">
    <property type="component" value="Unassembled WGS sequence"/>
</dbReference>
<evidence type="ECO:0000256" key="7">
    <source>
        <dbReference type="SAM" id="Phobius"/>
    </source>
</evidence>
<dbReference type="AlphaFoldDB" id="A0A7Z0AAF8"/>
<evidence type="ECO:0000313" key="9">
    <source>
        <dbReference type="Proteomes" id="UP000539111"/>
    </source>
</evidence>
<evidence type="ECO:0000256" key="4">
    <source>
        <dbReference type="ARBA" id="ARBA00022692"/>
    </source>
</evidence>
<keyword evidence="5 7" id="KW-1133">Transmembrane helix</keyword>
<evidence type="ECO:0000256" key="6">
    <source>
        <dbReference type="ARBA" id="ARBA00023136"/>
    </source>
</evidence>
<keyword evidence="3" id="KW-1003">Cell membrane</keyword>
<feature type="transmembrane region" description="Helical" evidence="7">
    <location>
        <begin position="97"/>
        <end position="119"/>
    </location>
</feature>
<keyword evidence="4 7" id="KW-0812">Transmembrane</keyword>
<keyword evidence="9" id="KW-1185">Reference proteome</keyword>
<feature type="transmembrane region" description="Helical" evidence="7">
    <location>
        <begin position="304"/>
        <end position="325"/>
    </location>
</feature>
<comment type="similarity">
    <text evidence="2">Belongs to the UPF0324 family.</text>
</comment>
<protein>
    <submittedName>
        <fullName evidence="8">Putative membrane protein YadS</fullName>
    </submittedName>
</protein>
<organism evidence="8 9">
    <name type="scientific">Spelaeicoccus albus</name>
    <dbReference type="NCBI Taxonomy" id="1280376"/>
    <lineage>
        <taxon>Bacteria</taxon>
        <taxon>Bacillati</taxon>
        <taxon>Actinomycetota</taxon>
        <taxon>Actinomycetes</taxon>
        <taxon>Micrococcales</taxon>
        <taxon>Brevibacteriaceae</taxon>
        <taxon>Spelaeicoccus</taxon>
    </lineage>
</organism>
<dbReference type="PANTHER" id="PTHR30106">
    <property type="entry name" value="INNER MEMBRANE PROTEIN YEIH-RELATED"/>
    <property type="match status" value="1"/>
</dbReference>
<dbReference type="GO" id="GO:0005886">
    <property type="term" value="C:plasma membrane"/>
    <property type="evidence" value="ECO:0007669"/>
    <property type="project" value="UniProtKB-SubCell"/>
</dbReference>